<protein>
    <submittedName>
        <fullName evidence="2">GNAT family N-acetyltransferase</fullName>
    </submittedName>
</protein>
<organism evidence="2 3">
    <name type="scientific">Streptomyces hyaluromycini</name>
    <dbReference type="NCBI Taxonomy" id="1377993"/>
    <lineage>
        <taxon>Bacteria</taxon>
        <taxon>Bacillati</taxon>
        <taxon>Actinomycetota</taxon>
        <taxon>Actinomycetes</taxon>
        <taxon>Kitasatosporales</taxon>
        <taxon>Streptomycetaceae</taxon>
        <taxon>Streptomyces</taxon>
    </lineage>
</organism>
<proteinExistence type="predicted"/>
<dbReference type="PROSITE" id="PS51186">
    <property type="entry name" value="GNAT"/>
    <property type="match status" value="1"/>
</dbReference>
<dbReference type="Gene3D" id="3.40.630.30">
    <property type="match status" value="1"/>
</dbReference>
<gene>
    <name evidence="2" type="ORF">ABT404_14250</name>
</gene>
<name>A0ABV1WV16_9ACTN</name>
<sequence length="146" mass="16160">MSDLRVVLVGGDEVLEEWRYVHNVVVPPAAMSFEEAGERLARGYRLENAYDGDVLVGCSTVRPVVGGVGTVIARVLPEFRRRGFGTALYEHALAYVRGQGAEVVETCVLGVNEDGLRFARRCGFAEVERYVLDGESDEWVDLRLVL</sequence>
<dbReference type="Proteomes" id="UP001474181">
    <property type="component" value="Unassembled WGS sequence"/>
</dbReference>
<dbReference type="PANTHER" id="PTHR43072">
    <property type="entry name" value="N-ACETYLTRANSFERASE"/>
    <property type="match status" value="1"/>
</dbReference>
<dbReference type="PANTHER" id="PTHR43072:SF60">
    <property type="entry name" value="L-2,4-DIAMINOBUTYRIC ACID ACETYLTRANSFERASE"/>
    <property type="match status" value="1"/>
</dbReference>
<reference evidence="2 3" key="1">
    <citation type="submission" date="2024-06" db="EMBL/GenBank/DDBJ databases">
        <title>The Natural Products Discovery Center: Release of the First 8490 Sequenced Strains for Exploring Actinobacteria Biosynthetic Diversity.</title>
        <authorList>
            <person name="Kalkreuter E."/>
            <person name="Kautsar S.A."/>
            <person name="Yang D."/>
            <person name="Bader C.D."/>
            <person name="Teijaro C.N."/>
            <person name="Fluegel L."/>
            <person name="Davis C.M."/>
            <person name="Simpson J.R."/>
            <person name="Lauterbach L."/>
            <person name="Steele A.D."/>
            <person name="Gui C."/>
            <person name="Meng S."/>
            <person name="Li G."/>
            <person name="Viehrig K."/>
            <person name="Ye F."/>
            <person name="Su P."/>
            <person name="Kiefer A.F."/>
            <person name="Nichols A."/>
            <person name="Cepeda A.J."/>
            <person name="Yan W."/>
            <person name="Fan B."/>
            <person name="Jiang Y."/>
            <person name="Adhikari A."/>
            <person name="Zheng C.-J."/>
            <person name="Schuster L."/>
            <person name="Cowan T.M."/>
            <person name="Smanski M.J."/>
            <person name="Chevrette M.G."/>
            <person name="De Carvalho L.P.S."/>
            <person name="Shen B."/>
        </authorList>
    </citation>
    <scope>NUCLEOTIDE SEQUENCE [LARGE SCALE GENOMIC DNA]</scope>
    <source>
        <strain evidence="2 3">NPDC000234</strain>
    </source>
</reference>
<keyword evidence="3" id="KW-1185">Reference proteome</keyword>
<dbReference type="Pfam" id="PF00583">
    <property type="entry name" value="Acetyltransf_1"/>
    <property type="match status" value="1"/>
</dbReference>
<comment type="caution">
    <text evidence="2">The sequence shown here is derived from an EMBL/GenBank/DDBJ whole genome shotgun (WGS) entry which is preliminary data.</text>
</comment>
<dbReference type="EMBL" id="JBEPEK010000082">
    <property type="protein sequence ID" value="MER7180618.1"/>
    <property type="molecule type" value="Genomic_DNA"/>
</dbReference>
<dbReference type="InterPro" id="IPR000182">
    <property type="entry name" value="GNAT_dom"/>
</dbReference>
<dbReference type="SUPFAM" id="SSF55729">
    <property type="entry name" value="Acyl-CoA N-acyltransferases (Nat)"/>
    <property type="match status" value="1"/>
</dbReference>
<accession>A0ABV1WV16</accession>
<evidence type="ECO:0000313" key="2">
    <source>
        <dbReference type="EMBL" id="MER7180618.1"/>
    </source>
</evidence>
<dbReference type="CDD" id="cd04301">
    <property type="entry name" value="NAT_SF"/>
    <property type="match status" value="1"/>
</dbReference>
<evidence type="ECO:0000313" key="3">
    <source>
        <dbReference type="Proteomes" id="UP001474181"/>
    </source>
</evidence>
<feature type="domain" description="N-acetyltransferase" evidence="1">
    <location>
        <begin position="2"/>
        <end position="146"/>
    </location>
</feature>
<dbReference type="InterPro" id="IPR016181">
    <property type="entry name" value="Acyl_CoA_acyltransferase"/>
</dbReference>
<dbReference type="RefSeq" id="WP_350780805.1">
    <property type="nucleotide sequence ID" value="NZ_JBEPEK010000082.1"/>
</dbReference>
<evidence type="ECO:0000259" key="1">
    <source>
        <dbReference type="PROSITE" id="PS51186"/>
    </source>
</evidence>